<keyword evidence="2" id="KW-0472">Membrane</keyword>
<gene>
    <name evidence="3" type="ORF">M430DRAFT_21032</name>
</gene>
<feature type="compositionally biased region" description="Polar residues" evidence="1">
    <location>
        <begin position="330"/>
        <end position="340"/>
    </location>
</feature>
<keyword evidence="4" id="KW-1185">Reference proteome</keyword>
<dbReference type="Proteomes" id="UP000241818">
    <property type="component" value="Unassembled WGS sequence"/>
</dbReference>
<organism evidence="3 4">
    <name type="scientific">Amorphotheca resinae ATCC 22711</name>
    <dbReference type="NCBI Taxonomy" id="857342"/>
    <lineage>
        <taxon>Eukaryota</taxon>
        <taxon>Fungi</taxon>
        <taxon>Dikarya</taxon>
        <taxon>Ascomycota</taxon>
        <taxon>Pezizomycotina</taxon>
        <taxon>Leotiomycetes</taxon>
        <taxon>Helotiales</taxon>
        <taxon>Amorphothecaceae</taxon>
        <taxon>Amorphotheca</taxon>
    </lineage>
</organism>
<accession>A0A2T3AWT8</accession>
<protein>
    <submittedName>
        <fullName evidence="3">Uncharacterized protein</fullName>
    </submittedName>
</protein>
<name>A0A2T3AWT8_AMORE</name>
<sequence length="580" mass="65868">MNHAHEATAAAVAGQKTLDKAMHEAKPRKVDERCEATRMKIRAEAVHLWEELVSRQAGERTMMEQEHAKQIAELKSDIVNRSLNAENDANSKNLGIEEGSQRERPPLDTYTASRETAKRFRGSDYSTNLSTPASFYNIDKHRSRADPDGDTTSGTTKASQAINQDKSDQTRPRHSSFSTDEDIWGSSSHRRSVGGALPSTHSQIDQYYQKDSLVVAPKIPKCARQRHSDHLVESSPYLPTNRAQYDGYQPSSSAGTSSKGFTATIFDSLTPPDHLLPTSTTGIRREDQNSLRNPTSASTIPILRSVSLASRKSESGSSVDRPRNEPGFSEESTPASATIQTHHKLRRDSTPCPERTRSFKRSRSETPPSGEETETISTIMPRVHSHTFSRKASGSEPRKTPKARGGVQLDKFRFETKMLSYGPSEASNQLPITWRNGIQLQLNYMKQIFEPYQGIEKQTSICRDMVLNGTWDGKVFYHSESARFEIYRKNGARLRILFKNKAELDDFMRYFKPNFKDRVTSIEERCVHLILTIFLNPLIACTKLTSFFHSLVLFLLVWITFVWRELSRIQACYNDFYKWW</sequence>
<feature type="region of interest" description="Disordered" evidence="1">
    <location>
        <begin position="223"/>
        <end position="405"/>
    </location>
</feature>
<feature type="compositionally biased region" description="Polar residues" evidence="1">
    <location>
        <begin position="290"/>
        <end position="299"/>
    </location>
</feature>
<dbReference type="InParanoid" id="A0A2T3AWT8"/>
<feature type="compositionally biased region" description="Basic and acidic residues" evidence="1">
    <location>
        <begin position="138"/>
        <end position="147"/>
    </location>
</feature>
<evidence type="ECO:0000256" key="2">
    <source>
        <dbReference type="SAM" id="Phobius"/>
    </source>
</evidence>
<feature type="region of interest" description="Disordered" evidence="1">
    <location>
        <begin position="1"/>
        <end position="31"/>
    </location>
</feature>
<proteinExistence type="predicted"/>
<reference evidence="3 4" key="1">
    <citation type="journal article" date="2018" name="New Phytol.">
        <title>Comparative genomics and transcriptomics depict ericoid mycorrhizal fungi as versatile saprotrophs and plant mutualists.</title>
        <authorList>
            <person name="Martino E."/>
            <person name="Morin E."/>
            <person name="Grelet G.A."/>
            <person name="Kuo A."/>
            <person name="Kohler A."/>
            <person name="Daghino S."/>
            <person name="Barry K.W."/>
            <person name="Cichocki N."/>
            <person name="Clum A."/>
            <person name="Dockter R.B."/>
            <person name="Hainaut M."/>
            <person name="Kuo R.C."/>
            <person name="LaButti K."/>
            <person name="Lindahl B.D."/>
            <person name="Lindquist E.A."/>
            <person name="Lipzen A."/>
            <person name="Khouja H.R."/>
            <person name="Magnuson J."/>
            <person name="Murat C."/>
            <person name="Ohm R.A."/>
            <person name="Singer S.W."/>
            <person name="Spatafora J.W."/>
            <person name="Wang M."/>
            <person name="Veneault-Fourrey C."/>
            <person name="Henrissat B."/>
            <person name="Grigoriev I.V."/>
            <person name="Martin F.M."/>
            <person name="Perotto S."/>
        </authorList>
    </citation>
    <scope>NUCLEOTIDE SEQUENCE [LARGE SCALE GENOMIC DNA]</scope>
    <source>
        <strain evidence="3 4">ATCC 22711</strain>
    </source>
</reference>
<feature type="compositionally biased region" description="Basic and acidic residues" evidence="1">
    <location>
        <begin position="17"/>
        <end position="31"/>
    </location>
</feature>
<feature type="region of interest" description="Disordered" evidence="1">
    <location>
        <begin position="85"/>
        <end position="198"/>
    </location>
</feature>
<feature type="transmembrane region" description="Helical" evidence="2">
    <location>
        <begin position="544"/>
        <end position="563"/>
    </location>
</feature>
<evidence type="ECO:0000313" key="3">
    <source>
        <dbReference type="EMBL" id="PSS13123.1"/>
    </source>
</evidence>
<feature type="compositionally biased region" description="Polar residues" evidence="1">
    <location>
        <begin position="237"/>
        <end position="267"/>
    </location>
</feature>
<dbReference type="EMBL" id="KZ679014">
    <property type="protein sequence ID" value="PSS13123.1"/>
    <property type="molecule type" value="Genomic_DNA"/>
</dbReference>
<dbReference type="RefSeq" id="XP_024719114.1">
    <property type="nucleotide sequence ID" value="XM_024864422.1"/>
</dbReference>
<keyword evidence="2" id="KW-0812">Transmembrane</keyword>
<evidence type="ECO:0000313" key="4">
    <source>
        <dbReference type="Proteomes" id="UP000241818"/>
    </source>
</evidence>
<feature type="compositionally biased region" description="Polar residues" evidence="1">
    <location>
        <begin position="150"/>
        <end position="164"/>
    </location>
</feature>
<dbReference type="AlphaFoldDB" id="A0A2T3AWT8"/>
<keyword evidence="2" id="KW-1133">Transmembrane helix</keyword>
<evidence type="ECO:0000256" key="1">
    <source>
        <dbReference type="SAM" id="MobiDB-lite"/>
    </source>
</evidence>
<dbReference type="GeneID" id="36572503"/>
<feature type="compositionally biased region" description="Polar residues" evidence="1">
    <location>
        <begin position="124"/>
        <end position="134"/>
    </location>
</feature>
<feature type="compositionally biased region" description="Low complexity" evidence="1">
    <location>
        <begin position="365"/>
        <end position="379"/>
    </location>
</feature>
<feature type="compositionally biased region" description="Polar residues" evidence="1">
    <location>
        <begin position="307"/>
        <end position="318"/>
    </location>
</feature>